<proteinExistence type="predicted"/>
<name>A0ABP9NQ33_9PSEU</name>
<comment type="caution">
    <text evidence="1">The sequence shown here is derived from an EMBL/GenBank/DDBJ whole genome shotgun (WGS) entry which is preliminary data.</text>
</comment>
<dbReference type="EMBL" id="BAABJO010000011">
    <property type="protein sequence ID" value="GAA5123081.1"/>
    <property type="molecule type" value="Genomic_DNA"/>
</dbReference>
<sequence length="72" mass="7707">MAGFAAAGRAPASPGARLRMVPHVPVPVLIHGAGPIFPTIWAPLSPIRTPFSNRLVPSHSRFSLLIWPKFAT</sequence>
<reference evidence="2" key="1">
    <citation type="journal article" date="2019" name="Int. J. Syst. Evol. Microbiol.">
        <title>The Global Catalogue of Microorganisms (GCM) 10K type strain sequencing project: providing services to taxonomists for standard genome sequencing and annotation.</title>
        <authorList>
            <consortium name="The Broad Institute Genomics Platform"/>
            <consortium name="The Broad Institute Genome Sequencing Center for Infectious Disease"/>
            <person name="Wu L."/>
            <person name="Ma J."/>
        </authorList>
    </citation>
    <scope>NUCLEOTIDE SEQUENCE [LARGE SCALE GENOMIC DNA]</scope>
    <source>
        <strain evidence="2">JCM 18302</strain>
    </source>
</reference>
<protein>
    <submittedName>
        <fullName evidence="1">Uncharacterized protein</fullName>
    </submittedName>
</protein>
<accession>A0ABP9NQ33</accession>
<dbReference type="Proteomes" id="UP001500804">
    <property type="component" value="Unassembled WGS sequence"/>
</dbReference>
<evidence type="ECO:0000313" key="1">
    <source>
        <dbReference type="EMBL" id="GAA5123081.1"/>
    </source>
</evidence>
<organism evidence="1 2">
    <name type="scientific">Pseudonocardia adelaidensis</name>
    <dbReference type="NCBI Taxonomy" id="648754"/>
    <lineage>
        <taxon>Bacteria</taxon>
        <taxon>Bacillati</taxon>
        <taxon>Actinomycetota</taxon>
        <taxon>Actinomycetes</taxon>
        <taxon>Pseudonocardiales</taxon>
        <taxon>Pseudonocardiaceae</taxon>
        <taxon>Pseudonocardia</taxon>
    </lineage>
</organism>
<gene>
    <name evidence="1" type="ORF">GCM10023320_34350</name>
</gene>
<keyword evidence="2" id="KW-1185">Reference proteome</keyword>
<evidence type="ECO:0000313" key="2">
    <source>
        <dbReference type="Proteomes" id="UP001500804"/>
    </source>
</evidence>